<dbReference type="EMBL" id="JAGYPE010000002">
    <property type="protein sequence ID" value="MBS4181828.1"/>
    <property type="molecule type" value="Genomic_DNA"/>
</dbReference>
<accession>A0A942SY49</accession>
<reference evidence="9" key="1">
    <citation type="submission" date="2021-05" db="EMBL/GenBank/DDBJ databases">
        <title>Novel Bacillus species.</title>
        <authorList>
            <person name="Liu G."/>
        </authorList>
    </citation>
    <scope>NUCLEOTIDE SEQUENCE</scope>
    <source>
        <strain evidence="9">FJAT-50051</strain>
    </source>
</reference>
<dbReference type="CDD" id="cd17535">
    <property type="entry name" value="REC_NarL-like"/>
    <property type="match status" value="1"/>
</dbReference>
<dbReference type="InterPro" id="IPR011006">
    <property type="entry name" value="CheY-like_superfamily"/>
</dbReference>
<evidence type="ECO:0000256" key="2">
    <source>
        <dbReference type="ARBA" id="ARBA00022553"/>
    </source>
</evidence>
<dbReference type="PANTHER" id="PTHR43214:SF24">
    <property type="entry name" value="TRANSCRIPTIONAL REGULATORY PROTEIN NARL-RELATED"/>
    <property type="match status" value="1"/>
</dbReference>
<dbReference type="Gene3D" id="3.40.50.2300">
    <property type="match status" value="1"/>
</dbReference>
<name>A0A942SY49_9BACI</name>
<dbReference type="SMART" id="SM00421">
    <property type="entry name" value="HTH_LUXR"/>
    <property type="match status" value="1"/>
</dbReference>
<evidence type="ECO:0000256" key="5">
    <source>
        <dbReference type="ARBA" id="ARBA00023163"/>
    </source>
</evidence>
<dbReference type="AlphaFoldDB" id="A0A942SY49"/>
<dbReference type="InterPro" id="IPR000792">
    <property type="entry name" value="Tscrpt_reg_LuxR_C"/>
</dbReference>
<evidence type="ECO:0000313" key="9">
    <source>
        <dbReference type="EMBL" id="MBS4181828.1"/>
    </source>
</evidence>
<comment type="caution">
    <text evidence="9">The sequence shown here is derived from an EMBL/GenBank/DDBJ whole genome shotgun (WGS) entry which is preliminary data.</text>
</comment>
<dbReference type="InterPro" id="IPR039420">
    <property type="entry name" value="WalR-like"/>
</dbReference>
<sequence length="226" mass="23839">MITVVVVDDQPLARAGIEGILAGAEDMEHLASAGDGMAAVQLITDLAPDVALMDLRMPGMGGVDAIRTLRAAGSATRVVVLTTFDGDPEVRAALSAGAAGFLGKASEPDDILEAVRAVHAQRAAISERALRLLAEPESPPTSTLATTLRPTPDTDLQRRLDFLTPRERDVMAAAANGDDNDTIAAAMFISPLTVKTHLARAMQKMQARDRAQLVAFAYRSGLLQTE</sequence>
<keyword evidence="2 6" id="KW-0597">Phosphoprotein</keyword>
<dbReference type="SMART" id="SM00448">
    <property type="entry name" value="REC"/>
    <property type="match status" value="1"/>
</dbReference>
<evidence type="ECO:0000256" key="6">
    <source>
        <dbReference type="PROSITE-ProRule" id="PRU00169"/>
    </source>
</evidence>
<dbReference type="InterPro" id="IPR058245">
    <property type="entry name" value="NreC/VraR/RcsB-like_REC"/>
</dbReference>
<dbReference type="GO" id="GO:0003677">
    <property type="term" value="F:DNA binding"/>
    <property type="evidence" value="ECO:0007669"/>
    <property type="project" value="UniProtKB-KW"/>
</dbReference>
<dbReference type="PRINTS" id="PR00038">
    <property type="entry name" value="HTHLUXR"/>
</dbReference>
<dbReference type="PROSITE" id="PS00622">
    <property type="entry name" value="HTH_LUXR_1"/>
    <property type="match status" value="1"/>
</dbReference>
<dbReference type="CDD" id="cd06170">
    <property type="entry name" value="LuxR_C_like"/>
    <property type="match status" value="1"/>
</dbReference>
<dbReference type="Pfam" id="PF00072">
    <property type="entry name" value="Response_reg"/>
    <property type="match status" value="1"/>
</dbReference>
<evidence type="ECO:0000256" key="3">
    <source>
        <dbReference type="ARBA" id="ARBA00023015"/>
    </source>
</evidence>
<dbReference type="GO" id="GO:0005737">
    <property type="term" value="C:cytoplasm"/>
    <property type="evidence" value="ECO:0007669"/>
    <property type="project" value="UniProtKB-SubCell"/>
</dbReference>
<feature type="domain" description="HTH luxR-type" evidence="7">
    <location>
        <begin position="156"/>
        <end position="221"/>
    </location>
</feature>
<organism evidence="9">
    <name type="scientific">Neobacillus citreus</name>
    <dbReference type="NCBI Taxonomy" id="2833578"/>
    <lineage>
        <taxon>Bacteria</taxon>
        <taxon>Bacillati</taxon>
        <taxon>Bacillota</taxon>
        <taxon>Bacilli</taxon>
        <taxon>Bacillales</taxon>
        <taxon>Bacillaceae</taxon>
        <taxon>Neobacillus</taxon>
    </lineage>
</organism>
<proteinExistence type="predicted"/>
<dbReference type="Pfam" id="PF00196">
    <property type="entry name" value="GerE"/>
    <property type="match status" value="1"/>
</dbReference>
<evidence type="ECO:0000256" key="4">
    <source>
        <dbReference type="ARBA" id="ARBA00023125"/>
    </source>
</evidence>
<dbReference type="PROSITE" id="PS50110">
    <property type="entry name" value="RESPONSE_REGULATORY"/>
    <property type="match status" value="1"/>
</dbReference>
<dbReference type="SUPFAM" id="SSF46894">
    <property type="entry name" value="C-terminal effector domain of the bipartite response regulators"/>
    <property type="match status" value="1"/>
</dbReference>
<protein>
    <submittedName>
        <fullName evidence="9">Response regulator transcription factor</fullName>
    </submittedName>
</protein>
<dbReference type="PANTHER" id="PTHR43214">
    <property type="entry name" value="TWO-COMPONENT RESPONSE REGULATOR"/>
    <property type="match status" value="1"/>
</dbReference>
<dbReference type="GO" id="GO:0006355">
    <property type="term" value="P:regulation of DNA-templated transcription"/>
    <property type="evidence" value="ECO:0007669"/>
    <property type="project" value="InterPro"/>
</dbReference>
<dbReference type="InterPro" id="IPR016032">
    <property type="entry name" value="Sig_transdc_resp-reg_C-effctor"/>
</dbReference>
<keyword evidence="3" id="KW-0805">Transcription regulation</keyword>
<dbReference type="InterPro" id="IPR001789">
    <property type="entry name" value="Sig_transdc_resp-reg_receiver"/>
</dbReference>
<comment type="subcellular location">
    <subcellularLocation>
        <location evidence="1">Cytoplasm</location>
    </subcellularLocation>
</comment>
<evidence type="ECO:0000256" key="1">
    <source>
        <dbReference type="ARBA" id="ARBA00004496"/>
    </source>
</evidence>
<dbReference type="GO" id="GO:0000160">
    <property type="term" value="P:phosphorelay signal transduction system"/>
    <property type="evidence" value="ECO:0007669"/>
    <property type="project" value="InterPro"/>
</dbReference>
<keyword evidence="4" id="KW-0238">DNA-binding</keyword>
<dbReference type="SUPFAM" id="SSF52172">
    <property type="entry name" value="CheY-like"/>
    <property type="match status" value="1"/>
</dbReference>
<evidence type="ECO:0000259" key="8">
    <source>
        <dbReference type="PROSITE" id="PS50110"/>
    </source>
</evidence>
<dbReference type="PROSITE" id="PS50043">
    <property type="entry name" value="HTH_LUXR_2"/>
    <property type="match status" value="1"/>
</dbReference>
<keyword evidence="5" id="KW-0804">Transcription</keyword>
<feature type="modified residue" description="4-aspartylphosphate" evidence="6">
    <location>
        <position position="54"/>
    </location>
</feature>
<evidence type="ECO:0000259" key="7">
    <source>
        <dbReference type="PROSITE" id="PS50043"/>
    </source>
</evidence>
<gene>
    <name evidence="9" type="ORF">KHB02_10555</name>
</gene>
<feature type="domain" description="Response regulatory" evidence="8">
    <location>
        <begin position="3"/>
        <end position="119"/>
    </location>
</feature>